<gene>
    <name evidence="5" type="ORF">DM02DRAFT_674154</name>
</gene>
<dbReference type="SMART" id="SM00248">
    <property type="entry name" value="ANK"/>
    <property type="match status" value="4"/>
</dbReference>
<dbReference type="Pfam" id="PF13857">
    <property type="entry name" value="Ank_5"/>
    <property type="match status" value="1"/>
</dbReference>
<dbReference type="EMBL" id="KZ805437">
    <property type="protein sequence ID" value="PVH97381.1"/>
    <property type="molecule type" value="Genomic_DNA"/>
</dbReference>
<feature type="repeat" description="ANK" evidence="3">
    <location>
        <begin position="267"/>
        <end position="299"/>
    </location>
</feature>
<keyword evidence="6" id="KW-1185">Reference proteome</keyword>
<dbReference type="Proteomes" id="UP000244855">
    <property type="component" value="Unassembled WGS sequence"/>
</dbReference>
<dbReference type="PANTHER" id="PTHR24189">
    <property type="entry name" value="MYOTROPHIN"/>
    <property type="match status" value="1"/>
</dbReference>
<evidence type="ECO:0000256" key="3">
    <source>
        <dbReference type="PROSITE-ProRule" id="PRU00023"/>
    </source>
</evidence>
<accession>A0A2V1DH94</accession>
<evidence type="ECO:0000313" key="5">
    <source>
        <dbReference type="EMBL" id="PVH97381.1"/>
    </source>
</evidence>
<evidence type="ECO:0000256" key="4">
    <source>
        <dbReference type="SAM" id="MobiDB-lite"/>
    </source>
</evidence>
<dbReference type="PROSITE" id="PS50088">
    <property type="entry name" value="ANK_REPEAT"/>
    <property type="match status" value="2"/>
</dbReference>
<dbReference type="InterPro" id="IPR002110">
    <property type="entry name" value="Ankyrin_rpt"/>
</dbReference>
<evidence type="ECO:0000256" key="1">
    <source>
        <dbReference type="ARBA" id="ARBA00022737"/>
    </source>
</evidence>
<dbReference type="PROSITE" id="PS50297">
    <property type="entry name" value="ANK_REP_REGION"/>
    <property type="match status" value="2"/>
</dbReference>
<keyword evidence="1" id="KW-0677">Repeat</keyword>
<name>A0A2V1DH94_9PLEO</name>
<keyword evidence="2 3" id="KW-0040">ANK repeat</keyword>
<organism evidence="5 6">
    <name type="scientific">Periconia macrospinosa</name>
    <dbReference type="NCBI Taxonomy" id="97972"/>
    <lineage>
        <taxon>Eukaryota</taxon>
        <taxon>Fungi</taxon>
        <taxon>Dikarya</taxon>
        <taxon>Ascomycota</taxon>
        <taxon>Pezizomycotina</taxon>
        <taxon>Dothideomycetes</taxon>
        <taxon>Pleosporomycetidae</taxon>
        <taxon>Pleosporales</taxon>
        <taxon>Massarineae</taxon>
        <taxon>Periconiaceae</taxon>
        <taxon>Periconia</taxon>
    </lineage>
</organism>
<dbReference type="OrthoDB" id="194358at2759"/>
<proteinExistence type="predicted"/>
<dbReference type="Pfam" id="PF12796">
    <property type="entry name" value="Ank_2"/>
    <property type="match status" value="1"/>
</dbReference>
<reference evidence="5 6" key="1">
    <citation type="journal article" date="2018" name="Sci. Rep.">
        <title>Comparative genomics provides insights into the lifestyle and reveals functional heterogeneity of dark septate endophytic fungi.</title>
        <authorList>
            <person name="Knapp D.G."/>
            <person name="Nemeth J.B."/>
            <person name="Barry K."/>
            <person name="Hainaut M."/>
            <person name="Henrissat B."/>
            <person name="Johnson J."/>
            <person name="Kuo A."/>
            <person name="Lim J.H.P."/>
            <person name="Lipzen A."/>
            <person name="Nolan M."/>
            <person name="Ohm R.A."/>
            <person name="Tamas L."/>
            <person name="Grigoriev I.V."/>
            <person name="Spatafora J.W."/>
            <person name="Nagy L.G."/>
            <person name="Kovacs G.M."/>
        </authorList>
    </citation>
    <scope>NUCLEOTIDE SEQUENCE [LARGE SCALE GENOMIC DNA]</scope>
    <source>
        <strain evidence="5 6">DSE2036</strain>
    </source>
</reference>
<dbReference type="InterPro" id="IPR050745">
    <property type="entry name" value="Multifunctional_regulatory"/>
</dbReference>
<dbReference type="AlphaFoldDB" id="A0A2V1DH94"/>
<dbReference type="STRING" id="97972.A0A2V1DH94"/>
<sequence length="444" mass="49531">MAPGYQSRHSGGPQHSAPPMRNYSRGTLKEYYAKKQEIDEKDETQLKRLSEIPEGTKTQADHELWEVIQERIETRVEEKCVPLRKELEGYFDSREFPPFPPPVAKSSLWLEIWRPQNYQIKAIRPFFQACEDGALDDVKTWVRTKRHVILRMGIQDGLACAAMGNKVDVARFLLDEGGATIHAAYIKNACSNRSLPLFSLAIDHGYHPNQHVPSNVGCFGTALQHCVDNYDITKLLLQHGADPNVAPFKDGRTAPWGNRSTPPMDRKSGLPLDLAVESGNLAVAKLLLENGAIIQYSRSIHKLIELYGDEAASASAADGGGEDDWFPWMELFLQYGANVNEIARGARTPLMTAIKCNMWDVVEFLLRHGADPRLGAGGGYNAFTAAAKREGPPSEASERLRTYFASEEVRGYLDWLCGDRFETECPVKPEGIEENSLVALMLTL</sequence>
<dbReference type="InterPro" id="IPR036770">
    <property type="entry name" value="Ankyrin_rpt-contain_sf"/>
</dbReference>
<feature type="region of interest" description="Disordered" evidence="4">
    <location>
        <begin position="1"/>
        <end position="26"/>
    </location>
</feature>
<dbReference type="PANTHER" id="PTHR24189:SF50">
    <property type="entry name" value="ANKYRIN REPEAT AND SOCS BOX PROTEIN 2"/>
    <property type="match status" value="1"/>
</dbReference>
<dbReference type="Gene3D" id="1.25.40.20">
    <property type="entry name" value="Ankyrin repeat-containing domain"/>
    <property type="match status" value="2"/>
</dbReference>
<dbReference type="SUPFAM" id="SSF48403">
    <property type="entry name" value="Ankyrin repeat"/>
    <property type="match status" value="1"/>
</dbReference>
<evidence type="ECO:0000256" key="2">
    <source>
        <dbReference type="ARBA" id="ARBA00023043"/>
    </source>
</evidence>
<feature type="repeat" description="ANK" evidence="3">
    <location>
        <begin position="345"/>
        <end position="371"/>
    </location>
</feature>
<protein>
    <submittedName>
        <fullName evidence="5">Ankyrin</fullName>
    </submittedName>
</protein>
<evidence type="ECO:0000313" key="6">
    <source>
        <dbReference type="Proteomes" id="UP000244855"/>
    </source>
</evidence>